<gene>
    <name evidence="1" type="ORF">BU24DRAFT_238663</name>
</gene>
<evidence type="ECO:0000313" key="1">
    <source>
        <dbReference type="EMBL" id="KAF2013456.1"/>
    </source>
</evidence>
<dbReference type="RefSeq" id="XP_033381795.1">
    <property type="nucleotide sequence ID" value="XM_033522259.1"/>
</dbReference>
<sequence>MWLWDLVVSPSSLLTTQPAHDGDMDIRHQVTDRYDVAEGTRSRFWFEDSFRERISRHFASVCVFCVSSPVSSPQEIHNPLLAPSSKIFNTTVYPHARTNVHSMQMLAVTKPKPVYILTHKNPFY</sequence>
<dbReference type="AlphaFoldDB" id="A0A6A5XKP3"/>
<proteinExistence type="predicted"/>
<reference evidence="1" key="1">
    <citation type="journal article" date="2020" name="Stud. Mycol.">
        <title>101 Dothideomycetes genomes: a test case for predicting lifestyles and emergence of pathogens.</title>
        <authorList>
            <person name="Haridas S."/>
            <person name="Albert R."/>
            <person name="Binder M."/>
            <person name="Bloem J."/>
            <person name="Labutti K."/>
            <person name="Salamov A."/>
            <person name="Andreopoulos B."/>
            <person name="Baker S."/>
            <person name="Barry K."/>
            <person name="Bills G."/>
            <person name="Bluhm B."/>
            <person name="Cannon C."/>
            <person name="Castanera R."/>
            <person name="Culley D."/>
            <person name="Daum C."/>
            <person name="Ezra D."/>
            <person name="Gonzalez J."/>
            <person name="Henrissat B."/>
            <person name="Kuo A."/>
            <person name="Liang C."/>
            <person name="Lipzen A."/>
            <person name="Lutzoni F."/>
            <person name="Magnuson J."/>
            <person name="Mondo S."/>
            <person name="Nolan M."/>
            <person name="Ohm R."/>
            <person name="Pangilinan J."/>
            <person name="Park H.-J."/>
            <person name="Ramirez L."/>
            <person name="Alfaro M."/>
            <person name="Sun H."/>
            <person name="Tritt A."/>
            <person name="Yoshinaga Y."/>
            <person name="Zwiers L.-H."/>
            <person name="Turgeon B."/>
            <person name="Goodwin S."/>
            <person name="Spatafora J."/>
            <person name="Crous P."/>
            <person name="Grigoriev I."/>
        </authorList>
    </citation>
    <scope>NUCLEOTIDE SEQUENCE</scope>
    <source>
        <strain evidence="1">CBS 175.79</strain>
    </source>
</reference>
<evidence type="ECO:0000313" key="2">
    <source>
        <dbReference type="Proteomes" id="UP000799778"/>
    </source>
</evidence>
<accession>A0A6A5XKP3</accession>
<keyword evidence="2" id="KW-1185">Reference proteome</keyword>
<name>A0A6A5XKP3_9PLEO</name>
<organism evidence="1 2">
    <name type="scientific">Aaosphaeria arxii CBS 175.79</name>
    <dbReference type="NCBI Taxonomy" id="1450172"/>
    <lineage>
        <taxon>Eukaryota</taxon>
        <taxon>Fungi</taxon>
        <taxon>Dikarya</taxon>
        <taxon>Ascomycota</taxon>
        <taxon>Pezizomycotina</taxon>
        <taxon>Dothideomycetes</taxon>
        <taxon>Pleosporomycetidae</taxon>
        <taxon>Pleosporales</taxon>
        <taxon>Pleosporales incertae sedis</taxon>
        <taxon>Aaosphaeria</taxon>
    </lineage>
</organism>
<dbReference type="GeneID" id="54279656"/>
<dbReference type="Proteomes" id="UP000799778">
    <property type="component" value="Unassembled WGS sequence"/>
</dbReference>
<dbReference type="EMBL" id="ML978071">
    <property type="protein sequence ID" value="KAF2013456.1"/>
    <property type="molecule type" value="Genomic_DNA"/>
</dbReference>
<protein>
    <submittedName>
        <fullName evidence="1">Uncharacterized protein</fullName>
    </submittedName>
</protein>